<dbReference type="PROSITE" id="PS50943">
    <property type="entry name" value="HTH_CROC1"/>
    <property type="match status" value="1"/>
</dbReference>
<accession>A0A2R9T2S9</accession>
<dbReference type="EMBL" id="ADHJ01000001">
    <property type="protein sequence ID" value="EFU43932.1"/>
    <property type="molecule type" value="Genomic_DNA"/>
</dbReference>
<protein>
    <recommendedName>
        <fullName evidence="1">HTH cro/C1-type domain-containing protein</fullName>
    </recommendedName>
</protein>
<reference evidence="2 3" key="1">
    <citation type="journal article" date="2010" name="BMC Genomics">
        <title>Genome sequence of the pattern forming Paenibacillus vortex bacterium reveals potential for thriving in complex environments.</title>
        <authorList>
            <person name="Sirota-Madi A."/>
            <person name="Olender T."/>
            <person name="Helman Y."/>
            <person name="Ingham C."/>
            <person name="Brainis I."/>
            <person name="Roth D."/>
            <person name="Hagi E."/>
            <person name="Brodsky L."/>
            <person name="Leshkowitz D."/>
            <person name="Galatenko V."/>
            <person name="Nikolaev V."/>
            <person name="Mugasimangalam R.C."/>
            <person name="Bransburg-Zabary S."/>
            <person name="Gutnick D.L."/>
            <person name="Lancet D."/>
            <person name="Ben-Jacob E."/>
        </authorList>
    </citation>
    <scope>NUCLEOTIDE SEQUENCE [LARGE SCALE GENOMIC DNA]</scope>
    <source>
        <strain evidence="2 3">V453</strain>
    </source>
</reference>
<dbReference type="RefSeq" id="WP_006207352.1">
    <property type="nucleotide sequence ID" value="NZ_ADHJ01000001.1"/>
</dbReference>
<keyword evidence="3" id="KW-1185">Reference proteome</keyword>
<dbReference type="GO" id="GO:0003677">
    <property type="term" value="F:DNA binding"/>
    <property type="evidence" value="ECO:0007669"/>
    <property type="project" value="InterPro"/>
</dbReference>
<evidence type="ECO:0000313" key="2">
    <source>
        <dbReference type="EMBL" id="EFU43932.1"/>
    </source>
</evidence>
<dbReference type="Proteomes" id="UP000003094">
    <property type="component" value="Unassembled WGS sequence"/>
</dbReference>
<organism evidence="2 3">
    <name type="scientific">Paenibacillus vortex V453</name>
    <dbReference type="NCBI Taxonomy" id="715225"/>
    <lineage>
        <taxon>Bacteria</taxon>
        <taxon>Bacillati</taxon>
        <taxon>Bacillota</taxon>
        <taxon>Bacilli</taxon>
        <taxon>Bacillales</taxon>
        <taxon>Paenibacillaceae</taxon>
        <taxon>Paenibacillus</taxon>
    </lineage>
</organism>
<dbReference type="KEGG" id="pvo:PVOR_01965"/>
<evidence type="ECO:0000313" key="3">
    <source>
        <dbReference type="Proteomes" id="UP000003094"/>
    </source>
</evidence>
<name>A0A2R9T2S9_9BACL</name>
<dbReference type="CDD" id="cd00093">
    <property type="entry name" value="HTH_XRE"/>
    <property type="match status" value="1"/>
</dbReference>
<proteinExistence type="predicted"/>
<comment type="caution">
    <text evidence="2">The sequence shown here is derived from an EMBL/GenBank/DDBJ whole genome shotgun (WGS) entry which is preliminary data.</text>
</comment>
<dbReference type="Gene3D" id="1.10.260.40">
    <property type="entry name" value="lambda repressor-like DNA-binding domains"/>
    <property type="match status" value="1"/>
</dbReference>
<dbReference type="InterPro" id="IPR001387">
    <property type="entry name" value="Cro/C1-type_HTH"/>
</dbReference>
<dbReference type="InterPro" id="IPR010982">
    <property type="entry name" value="Lambda_DNA-bd_dom_sf"/>
</dbReference>
<dbReference type="SUPFAM" id="SSF47413">
    <property type="entry name" value="lambda repressor-like DNA-binding domains"/>
    <property type="match status" value="1"/>
</dbReference>
<gene>
    <name evidence="2" type="ORF">PVOR_01965</name>
</gene>
<sequence length="217" mass="25208">MKLYVINGGQGKAEKVEAEPQLIDTVLSEQNSATDWKEELREKFIAENEEEWAEVGNDLRAARIERGISLASAARQIGFSTSTLSRFEKGQPVRNANVIERSYGMMMTIHELESRLMAEGRDIYYDEDEELEFEIPEEILKFSMHVMGREHEVWDYDYKRIRIDAGGEEFVIGKWDFKFSTGDFKWTLCKIVRNPDGSQHHMEELKSGSANFEQFTY</sequence>
<dbReference type="Pfam" id="PF13560">
    <property type="entry name" value="HTH_31"/>
    <property type="match status" value="1"/>
</dbReference>
<dbReference type="AlphaFoldDB" id="A0A2R9T2S9"/>
<feature type="domain" description="HTH cro/C1-type" evidence="1">
    <location>
        <begin position="59"/>
        <end position="91"/>
    </location>
</feature>
<evidence type="ECO:0000259" key="1">
    <source>
        <dbReference type="PROSITE" id="PS50943"/>
    </source>
</evidence>